<feature type="chain" id="PRO_5008532462" description="Secretion system C-terminal sorting domain-containing protein" evidence="2">
    <location>
        <begin position="29"/>
        <end position="312"/>
    </location>
</feature>
<evidence type="ECO:0000259" key="3">
    <source>
        <dbReference type="Pfam" id="PF18962"/>
    </source>
</evidence>
<dbReference type="Proteomes" id="UP000092967">
    <property type="component" value="Chromosome"/>
</dbReference>
<proteinExistence type="predicted"/>
<feature type="signal peptide" evidence="2">
    <location>
        <begin position="1"/>
        <end position="28"/>
    </location>
</feature>
<dbReference type="NCBIfam" id="TIGR04183">
    <property type="entry name" value="Por_Secre_tail"/>
    <property type="match status" value="1"/>
</dbReference>
<dbReference type="KEGG" id="wfu:AXE80_07430"/>
<protein>
    <recommendedName>
        <fullName evidence="3">Secretion system C-terminal sorting domain-containing protein</fullName>
    </recommendedName>
</protein>
<dbReference type="AlphaFoldDB" id="A0A1B1Y5U5"/>
<dbReference type="Pfam" id="PF18962">
    <property type="entry name" value="Por_Secre_tail"/>
    <property type="match status" value="1"/>
</dbReference>
<keyword evidence="5" id="KW-1185">Reference proteome</keyword>
<sequence length="312" mass="32852">MIKTYTLKNIKKGIAIVAILTGFTSVQAQTTVDAVITQGAVTLDSDGEGGFLSYQSYATDEVVTMTGTATVAGEGSFDVTFTVTPGSGLKVMKGEDGSWGVVADTASALFRGNQASFCTISNITYSNFTGTLSESNIQSYTFTDAVIAGATNNQDRFTYQIGETEYISSSKFTENPATIDLRSYGTGAVAIDPALSSITTLIIRSGSTRTSAGSDAWSVQSLTVQVTLDDTTLGVNTINKNDKTLTIYPTVTDGAFYVNKEFDTLKIIDITGKTVKTFGASDVLEVSGLASGVYIVVIESKNVVATARIVVE</sequence>
<evidence type="ECO:0000256" key="1">
    <source>
        <dbReference type="ARBA" id="ARBA00022729"/>
    </source>
</evidence>
<evidence type="ECO:0000313" key="5">
    <source>
        <dbReference type="Proteomes" id="UP000092967"/>
    </source>
</evidence>
<feature type="domain" description="Secretion system C-terminal sorting" evidence="3">
    <location>
        <begin position="247"/>
        <end position="311"/>
    </location>
</feature>
<keyword evidence="1 2" id="KW-0732">Signal</keyword>
<dbReference type="STRING" id="1790137.AXE80_07430"/>
<dbReference type="OrthoDB" id="862563at2"/>
<name>A0A1B1Y5U5_9FLAO</name>
<organism evidence="4 5">
    <name type="scientific">Wenyingzhuangia fucanilytica</name>
    <dbReference type="NCBI Taxonomy" id="1790137"/>
    <lineage>
        <taxon>Bacteria</taxon>
        <taxon>Pseudomonadati</taxon>
        <taxon>Bacteroidota</taxon>
        <taxon>Flavobacteriia</taxon>
        <taxon>Flavobacteriales</taxon>
        <taxon>Flavobacteriaceae</taxon>
        <taxon>Wenyingzhuangia</taxon>
    </lineage>
</organism>
<reference evidence="4 5" key="1">
    <citation type="submission" date="2016-02" db="EMBL/GenBank/DDBJ databases">
        <authorList>
            <person name="Wen L."/>
            <person name="He K."/>
            <person name="Yang H."/>
        </authorList>
    </citation>
    <scope>NUCLEOTIDE SEQUENCE [LARGE SCALE GENOMIC DNA]</scope>
    <source>
        <strain evidence="4 5">CZ1127</strain>
    </source>
</reference>
<accession>A0A1B1Y5U5</accession>
<gene>
    <name evidence="4" type="ORF">AXE80_07430</name>
</gene>
<evidence type="ECO:0000256" key="2">
    <source>
        <dbReference type="SAM" id="SignalP"/>
    </source>
</evidence>
<dbReference type="RefSeq" id="WP_068825914.1">
    <property type="nucleotide sequence ID" value="NZ_CP014224.1"/>
</dbReference>
<dbReference type="InterPro" id="IPR026444">
    <property type="entry name" value="Secre_tail"/>
</dbReference>
<evidence type="ECO:0000313" key="4">
    <source>
        <dbReference type="EMBL" id="ANW96117.1"/>
    </source>
</evidence>
<dbReference type="EMBL" id="CP014224">
    <property type="protein sequence ID" value="ANW96117.1"/>
    <property type="molecule type" value="Genomic_DNA"/>
</dbReference>